<keyword evidence="2" id="KW-0378">Hydrolase</keyword>
<dbReference type="EC" id="3.2.1.178" evidence="2"/>
<evidence type="ECO:0000259" key="1">
    <source>
        <dbReference type="Pfam" id="PF18206"/>
    </source>
</evidence>
<dbReference type="InterPro" id="IPR040527">
    <property type="entry name" value="Beta-sand_Porphyrn"/>
</dbReference>
<dbReference type="AlphaFoldDB" id="A0A5C5ZD99"/>
<dbReference type="InterPro" id="IPR017853">
    <property type="entry name" value="GH"/>
</dbReference>
<dbReference type="RefSeq" id="WP_146403188.1">
    <property type="nucleotide sequence ID" value="NZ_SJPJ01000001.1"/>
</dbReference>
<dbReference type="GO" id="GO:0016798">
    <property type="term" value="F:hydrolase activity, acting on glycosyl bonds"/>
    <property type="evidence" value="ECO:0007669"/>
    <property type="project" value="UniProtKB-KW"/>
</dbReference>
<dbReference type="Gene3D" id="2.60.120.1200">
    <property type="match status" value="1"/>
</dbReference>
<dbReference type="OrthoDB" id="235858at2"/>
<name>A0A5C5ZD99_9BACT</name>
<gene>
    <name evidence="2" type="ORF">CA13_66270</name>
</gene>
<protein>
    <submittedName>
        <fullName evidence="2">Beta-porphyranase A</fullName>
        <ecNumber evidence="2">3.2.1.178</ecNumber>
    </submittedName>
</protein>
<evidence type="ECO:0000313" key="2">
    <source>
        <dbReference type="EMBL" id="TWT85145.1"/>
    </source>
</evidence>
<accession>A0A5C5ZD99</accession>
<keyword evidence="3" id="KW-1185">Reference proteome</keyword>
<dbReference type="Proteomes" id="UP000315010">
    <property type="component" value="Unassembled WGS sequence"/>
</dbReference>
<dbReference type="SUPFAM" id="SSF51445">
    <property type="entry name" value="(Trans)glycosidases"/>
    <property type="match status" value="1"/>
</dbReference>
<proteinExistence type="predicted"/>
<feature type="domain" description="Porphyranase beta-sandwich" evidence="1">
    <location>
        <begin position="461"/>
        <end position="559"/>
    </location>
</feature>
<reference evidence="2 3" key="1">
    <citation type="submission" date="2019-02" db="EMBL/GenBank/DDBJ databases">
        <title>Deep-cultivation of Planctomycetes and their phenomic and genomic characterization uncovers novel biology.</title>
        <authorList>
            <person name="Wiegand S."/>
            <person name="Jogler M."/>
            <person name="Boedeker C."/>
            <person name="Pinto D."/>
            <person name="Vollmers J."/>
            <person name="Rivas-Marin E."/>
            <person name="Kohn T."/>
            <person name="Peeters S.H."/>
            <person name="Heuer A."/>
            <person name="Rast P."/>
            <person name="Oberbeckmann S."/>
            <person name="Bunk B."/>
            <person name="Jeske O."/>
            <person name="Meyerdierks A."/>
            <person name="Storesund J.E."/>
            <person name="Kallscheuer N."/>
            <person name="Luecker S."/>
            <person name="Lage O.M."/>
            <person name="Pohl T."/>
            <person name="Merkel B.J."/>
            <person name="Hornburger P."/>
            <person name="Mueller R.-W."/>
            <person name="Bruemmer F."/>
            <person name="Labrenz M."/>
            <person name="Spormann A.M."/>
            <person name="Op Den Camp H."/>
            <person name="Overmann J."/>
            <person name="Amann R."/>
            <person name="Jetten M.S.M."/>
            <person name="Mascher T."/>
            <person name="Medema M.H."/>
            <person name="Devos D.P."/>
            <person name="Kaster A.-K."/>
            <person name="Ovreas L."/>
            <person name="Rohde M."/>
            <person name="Galperin M.Y."/>
            <person name="Jogler C."/>
        </authorList>
    </citation>
    <scope>NUCLEOTIDE SEQUENCE [LARGE SCALE GENOMIC DNA]</scope>
    <source>
        <strain evidence="2 3">CA13</strain>
    </source>
</reference>
<dbReference type="EMBL" id="SJPJ01000001">
    <property type="protein sequence ID" value="TWT85145.1"/>
    <property type="molecule type" value="Genomic_DNA"/>
</dbReference>
<dbReference type="Pfam" id="PF18206">
    <property type="entry name" value="Porphyrn_cat_1"/>
    <property type="match status" value="1"/>
</dbReference>
<organism evidence="2 3">
    <name type="scientific">Novipirellula herctigrandis</name>
    <dbReference type="NCBI Taxonomy" id="2527986"/>
    <lineage>
        <taxon>Bacteria</taxon>
        <taxon>Pseudomonadati</taxon>
        <taxon>Planctomycetota</taxon>
        <taxon>Planctomycetia</taxon>
        <taxon>Pirellulales</taxon>
        <taxon>Pirellulaceae</taxon>
        <taxon>Novipirellula</taxon>
    </lineage>
</organism>
<evidence type="ECO:0000313" key="3">
    <source>
        <dbReference type="Proteomes" id="UP000315010"/>
    </source>
</evidence>
<comment type="caution">
    <text evidence="2">The sequence shown here is derived from an EMBL/GenBank/DDBJ whole genome shotgun (WGS) entry which is preliminary data.</text>
</comment>
<dbReference type="CDD" id="cd21510">
    <property type="entry name" value="agarase_cat"/>
    <property type="match status" value="1"/>
</dbReference>
<keyword evidence="2" id="KW-0326">Glycosidase</keyword>
<sequence>MNYSPRLIPLLHFQVLSLVLFHGVVVAADPPSSTSETVVENSQISYARILVDPETTRAIEGISEVQRKRYFNVCDGGVGFEKRIEDDAMYDYLVHDLQISFGRNLGPIKPVARSLKEDPQRTGYADLTPLEKKKVVEPSERMREDFGSNLNIAAHGAHNAFPEYMGKYETEESSKDLKHSQYLPQNIEAAAMLSASVLQYAYSDFDRPRFYEPVNEPHWAFMKQRHIADWHVKTQQLVHEKTPEVQVGGPCMSVCYFYRNDYKSFEGLKNFIHNTNGNLDFYSFHTYDYLRWREGELKGRIQSGLPLEGTLDLVQNYAANAFGKKVNIVISEQGGYIGSEPKGEYDGELVAAEILNEHYPEADPESWEFELQKRSIVNFGMLSSVMANTLTFIDHPHSVQKAVPFLLVNSWNWGPKYYAQLYVPFEYEDHNRWVETDLTKFFKFFRGIKGRRVKALCNDPDLQCRSFVDDNKLFTVVNNQSYQSHKIDLDGVGVRTVDVRRLGRNLDFTTSYVEQKIEMPQYLTVAGREAVMIVAEYDKPILQKQIVNEVVCYGDKIIQPLKDATFKVKTPVGPSVDYAQLRIGLTRSPDADQNALILLNGKRLNVQLEDSAERFVDREYASTKLVYLRGTDLKDENTVSVSFADGDNGAVGSVVIRVALKQ</sequence>
<dbReference type="Gene3D" id="3.20.20.80">
    <property type="entry name" value="Glycosidases"/>
    <property type="match status" value="1"/>
</dbReference>